<dbReference type="InterPro" id="IPR001412">
    <property type="entry name" value="aa-tRNA-synth_I_CS"/>
</dbReference>
<evidence type="ECO:0000256" key="10">
    <source>
        <dbReference type="RuleBase" id="RU363037"/>
    </source>
</evidence>
<dbReference type="EC" id="6.1.1.17" evidence="3"/>
<dbReference type="PROSITE" id="PS00178">
    <property type="entry name" value="AA_TRNA_LIGASE_I"/>
    <property type="match status" value="1"/>
</dbReference>
<proteinExistence type="inferred from homology"/>
<dbReference type="HAMAP" id="MF_00022">
    <property type="entry name" value="Glu_tRNA_synth_type1"/>
    <property type="match status" value="1"/>
</dbReference>
<evidence type="ECO:0000256" key="5">
    <source>
        <dbReference type="ARBA" id="ARBA00022741"/>
    </source>
</evidence>
<evidence type="ECO:0000313" key="14">
    <source>
        <dbReference type="EMBL" id="EWM26798.1"/>
    </source>
</evidence>
<dbReference type="Gene3D" id="3.40.50.620">
    <property type="entry name" value="HUPs"/>
    <property type="match status" value="1"/>
</dbReference>
<dbReference type="PROSITE" id="PS51257">
    <property type="entry name" value="PROKAR_LIPOPROTEIN"/>
    <property type="match status" value="1"/>
</dbReference>
<dbReference type="AlphaFoldDB" id="W7TTC6"/>
<feature type="signal peptide" evidence="11">
    <location>
        <begin position="1"/>
        <end position="24"/>
    </location>
</feature>
<feature type="domain" description="Glutamyl/glutaminyl-tRNA synthetase class Ib catalytic" evidence="12">
    <location>
        <begin position="83"/>
        <end position="401"/>
    </location>
</feature>
<accession>W7TTC6</accession>
<dbReference type="Gene3D" id="1.10.10.350">
    <property type="match status" value="1"/>
</dbReference>
<dbReference type="GO" id="GO:0005739">
    <property type="term" value="C:mitochondrion"/>
    <property type="evidence" value="ECO:0007669"/>
    <property type="project" value="UniProtKB-SubCell"/>
</dbReference>
<evidence type="ECO:0000313" key="15">
    <source>
        <dbReference type="Proteomes" id="UP000019335"/>
    </source>
</evidence>
<comment type="caution">
    <text evidence="14">The sequence shown here is derived from an EMBL/GenBank/DDBJ whole genome shotgun (WGS) entry which is preliminary data.</text>
</comment>
<evidence type="ECO:0000256" key="9">
    <source>
        <dbReference type="ARBA" id="ARBA00030865"/>
    </source>
</evidence>
<evidence type="ECO:0000256" key="8">
    <source>
        <dbReference type="ARBA" id="ARBA00023146"/>
    </source>
</evidence>
<evidence type="ECO:0000256" key="6">
    <source>
        <dbReference type="ARBA" id="ARBA00022840"/>
    </source>
</evidence>
<dbReference type="OrthoDB" id="428822at2759"/>
<dbReference type="SUPFAM" id="SSF52374">
    <property type="entry name" value="Nucleotidylyl transferase"/>
    <property type="match status" value="1"/>
</dbReference>
<dbReference type="InterPro" id="IPR000924">
    <property type="entry name" value="Glu/Gln-tRNA-synth"/>
</dbReference>
<evidence type="ECO:0000256" key="4">
    <source>
        <dbReference type="ARBA" id="ARBA00022598"/>
    </source>
</evidence>
<dbReference type="FunFam" id="3.40.50.620:FF:000045">
    <property type="entry name" value="Glutamate--tRNA ligase, mitochondrial"/>
    <property type="match status" value="1"/>
</dbReference>
<dbReference type="InterPro" id="IPR008925">
    <property type="entry name" value="aa_tRNA-synth_I_cd-bd_sf"/>
</dbReference>
<comment type="similarity">
    <text evidence="2">Belongs to the class-I aminoacyl-tRNA synthetase family. Glutamate--tRNA ligase type 1 subfamily.</text>
</comment>
<sequence>MKVIAFMTLTVTGLISCCSGRALASITYAAGRRQNIAGFLGRARISTFRSPTSTKQPLQQIDQPKSSPDALFARRMSTLMAAVRVRFAPSPTGTLHVGGARTALYNYLVARQHKDGVFVLRIEDTDTARSTRESEESMLADLRFLGLDWDEGPDKPGAVGPYRQSERIDVYKKVAQQLLESGDAYPCFCTEEELEAKRQAAEAAGKPPQYDRTWRDADPALVKEKIEAGEPYTVRFKVAPGRRVEIDDAVRGTVGWDADATVGDFILLRSSGMPVYNFCVAVDDALMGITTVIRAEEHLTNTLRQCLILEALKYPAPKYAHCSLILGEDRSKLSKRHGATSVDQFRAQGFLPDAMLNYLALLGWNDGTEQEVFSRQELIDRFSLNRVVKSPSVFDMAKLRWVNGQHLRALPDENLVPLVGACLEEEGMVKVGAEGAAFVSYATQVAKGSMELVNDAATIVGDVLTYPLEETLASGEADALVAEGLWEMAREVVSAFEANEMPRGKEEDFAALWKAWVKAVGKKMGRKGKQLFHPIRLALTGRMSGPDVGEQIRMLHLAETGATSVVDLPTRIEKLREILRKAPVEAKEPVAG</sequence>
<dbReference type="InterPro" id="IPR033910">
    <property type="entry name" value="GluRS_core"/>
</dbReference>
<evidence type="ECO:0000259" key="12">
    <source>
        <dbReference type="Pfam" id="PF00749"/>
    </source>
</evidence>
<keyword evidence="6 10" id="KW-0067">ATP-binding</keyword>
<dbReference type="Proteomes" id="UP000019335">
    <property type="component" value="Chromosome 8"/>
</dbReference>
<keyword evidence="7 10" id="KW-0648">Protein biosynthesis</keyword>
<evidence type="ECO:0000256" key="3">
    <source>
        <dbReference type="ARBA" id="ARBA00012835"/>
    </source>
</evidence>
<dbReference type="InterPro" id="IPR004527">
    <property type="entry name" value="Glu-tRNA-ligase_bac/mito"/>
</dbReference>
<evidence type="ECO:0000259" key="13">
    <source>
        <dbReference type="Pfam" id="PF19269"/>
    </source>
</evidence>
<dbReference type="GO" id="GO:0005524">
    <property type="term" value="F:ATP binding"/>
    <property type="evidence" value="ECO:0007669"/>
    <property type="project" value="UniProtKB-KW"/>
</dbReference>
<dbReference type="NCBIfam" id="TIGR00464">
    <property type="entry name" value="gltX_bact"/>
    <property type="match status" value="1"/>
</dbReference>
<feature type="domain" description="Aminoacyl-tRNA synthetase class I anticodon-binding" evidence="13">
    <location>
        <begin position="468"/>
        <end position="555"/>
    </location>
</feature>
<dbReference type="PANTHER" id="PTHR43311:SF2">
    <property type="entry name" value="GLUTAMATE--TRNA LIGASE, MITOCHONDRIAL-RELATED"/>
    <property type="match status" value="1"/>
</dbReference>
<dbReference type="PANTHER" id="PTHR43311">
    <property type="entry name" value="GLUTAMATE--TRNA LIGASE"/>
    <property type="match status" value="1"/>
</dbReference>
<dbReference type="GO" id="GO:0006424">
    <property type="term" value="P:glutamyl-tRNA aminoacylation"/>
    <property type="evidence" value="ECO:0007669"/>
    <property type="project" value="InterPro"/>
</dbReference>
<dbReference type="GO" id="GO:0008270">
    <property type="term" value="F:zinc ion binding"/>
    <property type="evidence" value="ECO:0007669"/>
    <property type="project" value="InterPro"/>
</dbReference>
<dbReference type="InterPro" id="IPR049940">
    <property type="entry name" value="GluQ/Sye"/>
</dbReference>
<evidence type="ECO:0000256" key="1">
    <source>
        <dbReference type="ARBA" id="ARBA00004173"/>
    </source>
</evidence>
<dbReference type="InterPro" id="IPR014729">
    <property type="entry name" value="Rossmann-like_a/b/a_fold"/>
</dbReference>
<keyword evidence="11" id="KW-0732">Signal</keyword>
<comment type="subcellular location">
    <subcellularLocation>
        <location evidence="1">Mitochondrion</location>
    </subcellularLocation>
</comment>
<keyword evidence="4 10" id="KW-0436">Ligase</keyword>
<dbReference type="InterPro" id="IPR020751">
    <property type="entry name" value="aa-tRNA-synth_I_codon-bd_sub2"/>
</dbReference>
<name>W7TTC6_9STRA</name>
<dbReference type="SUPFAM" id="SSF48163">
    <property type="entry name" value="An anticodon-binding domain of class I aminoacyl-tRNA synthetases"/>
    <property type="match status" value="1"/>
</dbReference>
<feature type="chain" id="PRO_5004901216" description="glutamate--tRNA ligase" evidence="11">
    <location>
        <begin position="25"/>
        <end position="592"/>
    </location>
</feature>
<reference evidence="14 15" key="1">
    <citation type="journal article" date="2014" name="Mol. Plant">
        <title>Chromosome Scale Genome Assembly and Transcriptome Profiling of Nannochloropsis gaditana in Nitrogen Depletion.</title>
        <authorList>
            <person name="Corteggiani Carpinelli E."/>
            <person name="Telatin A."/>
            <person name="Vitulo N."/>
            <person name="Forcato C."/>
            <person name="D'Angelo M."/>
            <person name="Schiavon R."/>
            <person name="Vezzi A."/>
            <person name="Giacometti G.M."/>
            <person name="Morosinotto T."/>
            <person name="Valle G."/>
        </authorList>
    </citation>
    <scope>NUCLEOTIDE SEQUENCE [LARGE SCALE GENOMIC DNA]</scope>
    <source>
        <strain evidence="14 15">B-31</strain>
    </source>
</reference>
<dbReference type="EMBL" id="AZIL01000606">
    <property type="protein sequence ID" value="EWM26798.1"/>
    <property type="molecule type" value="Genomic_DNA"/>
</dbReference>
<evidence type="ECO:0000256" key="2">
    <source>
        <dbReference type="ARBA" id="ARBA00007894"/>
    </source>
</evidence>
<keyword evidence="5 10" id="KW-0547">Nucleotide-binding</keyword>
<dbReference type="PRINTS" id="PR00987">
    <property type="entry name" value="TRNASYNTHGLU"/>
</dbReference>
<protein>
    <recommendedName>
        <fullName evidence="3">glutamate--tRNA ligase</fullName>
        <ecNumber evidence="3">6.1.1.17</ecNumber>
    </recommendedName>
    <alternativeName>
        <fullName evidence="9">Glutamyl-tRNA synthetase</fullName>
    </alternativeName>
</protein>
<dbReference type="Pfam" id="PF19269">
    <property type="entry name" value="Anticodon_2"/>
    <property type="match status" value="1"/>
</dbReference>
<dbReference type="GO" id="GO:0000049">
    <property type="term" value="F:tRNA binding"/>
    <property type="evidence" value="ECO:0007669"/>
    <property type="project" value="InterPro"/>
</dbReference>
<dbReference type="InterPro" id="IPR045462">
    <property type="entry name" value="aa-tRNA-synth_I_cd-bd"/>
</dbReference>
<evidence type="ECO:0000256" key="7">
    <source>
        <dbReference type="ARBA" id="ARBA00022917"/>
    </source>
</evidence>
<keyword evidence="15" id="KW-1185">Reference proteome</keyword>
<evidence type="ECO:0000256" key="11">
    <source>
        <dbReference type="SAM" id="SignalP"/>
    </source>
</evidence>
<gene>
    <name evidence="14" type="primary">GTS</name>
    <name evidence="14" type="ORF">Naga_100018g48</name>
</gene>
<dbReference type="InterPro" id="IPR020058">
    <property type="entry name" value="Glu/Gln-tRNA-synth_Ib_cat-dom"/>
</dbReference>
<dbReference type="GO" id="GO:0004818">
    <property type="term" value="F:glutamate-tRNA ligase activity"/>
    <property type="evidence" value="ECO:0007669"/>
    <property type="project" value="UniProtKB-EC"/>
</dbReference>
<dbReference type="Pfam" id="PF00749">
    <property type="entry name" value="tRNA-synt_1c"/>
    <property type="match status" value="1"/>
</dbReference>
<keyword evidence="8 10" id="KW-0030">Aminoacyl-tRNA synthetase</keyword>
<dbReference type="CDD" id="cd00808">
    <property type="entry name" value="GluRS_core"/>
    <property type="match status" value="1"/>
</dbReference>
<organism evidence="14 15">
    <name type="scientific">Nannochloropsis gaditana</name>
    <dbReference type="NCBI Taxonomy" id="72520"/>
    <lineage>
        <taxon>Eukaryota</taxon>
        <taxon>Sar</taxon>
        <taxon>Stramenopiles</taxon>
        <taxon>Ochrophyta</taxon>
        <taxon>Eustigmatophyceae</taxon>
        <taxon>Eustigmatales</taxon>
        <taxon>Monodopsidaceae</taxon>
        <taxon>Nannochloropsis</taxon>
    </lineage>
</organism>